<protein>
    <submittedName>
        <fullName evidence="4">Uncharacterized protein</fullName>
    </submittedName>
</protein>
<dbReference type="SUPFAM" id="SSF117281">
    <property type="entry name" value="Kelch motif"/>
    <property type="match status" value="1"/>
</dbReference>
<comment type="caution">
    <text evidence="4">The sequence shown here is derived from an EMBL/GenBank/DDBJ whole genome shotgun (WGS) entry which is preliminary data.</text>
</comment>
<gene>
    <name evidence="4" type="ORF">V1264_020502</name>
</gene>
<reference evidence="4 5" key="1">
    <citation type="submission" date="2024-02" db="EMBL/GenBank/DDBJ databases">
        <title>Chromosome-scale genome assembly of the rough periwinkle Littorina saxatilis.</title>
        <authorList>
            <person name="De Jode A."/>
            <person name="Faria R."/>
            <person name="Formenti G."/>
            <person name="Sims Y."/>
            <person name="Smith T.P."/>
            <person name="Tracey A."/>
            <person name="Wood J.M.D."/>
            <person name="Zagrodzka Z.B."/>
            <person name="Johannesson K."/>
            <person name="Butlin R.K."/>
            <person name="Leder E.H."/>
        </authorList>
    </citation>
    <scope>NUCLEOTIDE SEQUENCE [LARGE SCALE GENOMIC DNA]</scope>
    <source>
        <strain evidence="4">Snail1</strain>
        <tissue evidence="4">Muscle</tissue>
    </source>
</reference>
<feature type="compositionally biased region" description="Low complexity" evidence="3">
    <location>
        <begin position="25"/>
        <end position="43"/>
    </location>
</feature>
<sequence length="491" mass="53237">MAPSRAPSHAPSIAGIQDPTRALFRTPSRTSARRPSPSRTQSQGSVRGVPSVTNSLRDTRSSPSKIPSPGIRRSPSARSMSPGFRGAAPANSDDSINPFKGRARGRRPTGYPGNLSGAVSPCQPAQACESEEVVPCFKFFTTRADGADCCEEGFTSGVEVSFKKRGCTQSHAPGPNGGAASALEDKDLYIVIGGHLNSNTNKGLAKTQVLEISENKWEKCEEAMPQTRFHFAAAFLDCNIYVVGGYDPQDRRCGAHATKDTFLFEVASQRWEKVCSMLCARSFHTVCVLDGRIYAMGGQDQDEEVQDSVEVYEPESDRWSSLPCMQTCRAGACSAVLKGRVFVVGGYDESGTVLLSTEWFETCANRWYTRGDLRIPRAQACLAQVDRCLFLCGGVTRNICTGVLGSVRYVDRYDPDADEWTHLTDMHTARHNSGAAAVGSQIFIVGGVSTDTGQMLHSVECYDAQTRKWDTSLPWLPVAASSQLACVAMSY</sequence>
<evidence type="ECO:0000256" key="2">
    <source>
        <dbReference type="ARBA" id="ARBA00022737"/>
    </source>
</evidence>
<name>A0AAN9GBL7_9CAEN</name>
<dbReference type="Proteomes" id="UP001374579">
    <property type="component" value="Unassembled WGS sequence"/>
</dbReference>
<organism evidence="4 5">
    <name type="scientific">Littorina saxatilis</name>
    <dbReference type="NCBI Taxonomy" id="31220"/>
    <lineage>
        <taxon>Eukaryota</taxon>
        <taxon>Metazoa</taxon>
        <taxon>Spiralia</taxon>
        <taxon>Lophotrochozoa</taxon>
        <taxon>Mollusca</taxon>
        <taxon>Gastropoda</taxon>
        <taxon>Caenogastropoda</taxon>
        <taxon>Littorinimorpha</taxon>
        <taxon>Littorinoidea</taxon>
        <taxon>Littorinidae</taxon>
        <taxon>Littorina</taxon>
    </lineage>
</organism>
<dbReference type="InterPro" id="IPR015915">
    <property type="entry name" value="Kelch-typ_b-propeller"/>
</dbReference>
<dbReference type="AlphaFoldDB" id="A0AAN9GBL7"/>
<dbReference type="SMART" id="SM00612">
    <property type="entry name" value="Kelch"/>
    <property type="match status" value="6"/>
</dbReference>
<dbReference type="Pfam" id="PF01344">
    <property type="entry name" value="Kelch_1"/>
    <property type="match status" value="2"/>
</dbReference>
<evidence type="ECO:0000313" key="5">
    <source>
        <dbReference type="Proteomes" id="UP001374579"/>
    </source>
</evidence>
<dbReference type="Gene3D" id="2.120.10.80">
    <property type="entry name" value="Kelch-type beta propeller"/>
    <property type="match status" value="2"/>
</dbReference>
<dbReference type="EMBL" id="JBAMIC010000010">
    <property type="protein sequence ID" value="KAK7102257.1"/>
    <property type="molecule type" value="Genomic_DNA"/>
</dbReference>
<feature type="region of interest" description="Disordered" evidence="3">
    <location>
        <begin position="1"/>
        <end position="115"/>
    </location>
</feature>
<keyword evidence="2" id="KW-0677">Repeat</keyword>
<keyword evidence="5" id="KW-1185">Reference proteome</keyword>
<evidence type="ECO:0000256" key="1">
    <source>
        <dbReference type="ARBA" id="ARBA00022441"/>
    </source>
</evidence>
<keyword evidence="1" id="KW-0880">Kelch repeat</keyword>
<dbReference type="InterPro" id="IPR006652">
    <property type="entry name" value="Kelch_1"/>
</dbReference>
<evidence type="ECO:0000313" key="4">
    <source>
        <dbReference type="EMBL" id="KAK7102257.1"/>
    </source>
</evidence>
<feature type="compositionally biased region" description="Polar residues" evidence="3">
    <location>
        <begin position="51"/>
        <end position="65"/>
    </location>
</feature>
<dbReference type="PANTHER" id="PTHR46344">
    <property type="entry name" value="OS02G0202900 PROTEIN"/>
    <property type="match status" value="1"/>
</dbReference>
<proteinExistence type="predicted"/>
<dbReference type="Pfam" id="PF24681">
    <property type="entry name" value="Kelch_KLHDC2_KLHL20_DRC7"/>
    <property type="match status" value="1"/>
</dbReference>
<evidence type="ECO:0000256" key="3">
    <source>
        <dbReference type="SAM" id="MobiDB-lite"/>
    </source>
</evidence>
<dbReference type="PANTHER" id="PTHR46344:SF27">
    <property type="entry name" value="KELCH REPEAT SUPERFAMILY PROTEIN"/>
    <property type="match status" value="1"/>
</dbReference>
<accession>A0AAN9GBL7</accession>